<protein>
    <submittedName>
        <fullName evidence="14">Transient receptor potential cation channel trpm-like</fullName>
    </submittedName>
</protein>
<gene>
    <name evidence="14" type="primary">LOC111088811</name>
</gene>
<reference evidence="14" key="1">
    <citation type="submission" date="2025-08" db="UniProtKB">
        <authorList>
            <consortium name="RefSeq"/>
        </authorList>
    </citation>
    <scope>IDENTIFICATION</scope>
    <source>
        <tissue evidence="14">Muscle</tissue>
    </source>
</reference>
<evidence type="ECO:0000259" key="10">
    <source>
        <dbReference type="Pfam" id="PF00520"/>
    </source>
</evidence>
<dbReference type="PANTHER" id="PTHR13800">
    <property type="entry name" value="TRANSIENT RECEPTOR POTENTIAL CATION CHANNEL, SUBFAMILY M, MEMBER 6"/>
    <property type="match status" value="1"/>
</dbReference>
<dbReference type="Pfam" id="PF25508">
    <property type="entry name" value="TRPM2"/>
    <property type="match status" value="1"/>
</dbReference>
<feature type="domain" description="TRPM SLOG" evidence="11">
    <location>
        <begin position="5"/>
        <end position="194"/>
    </location>
</feature>
<feature type="domain" description="TRPM-like" evidence="12">
    <location>
        <begin position="247"/>
        <end position="498"/>
    </location>
</feature>
<feature type="transmembrane region" description="Helical" evidence="9">
    <location>
        <begin position="705"/>
        <end position="726"/>
    </location>
</feature>
<accession>A0ABM1TI59</accession>
<dbReference type="InterPro" id="IPR057366">
    <property type="entry name" value="TRPM-like"/>
</dbReference>
<name>A0ABM1TI59_LIMPO</name>
<keyword evidence="7" id="KW-0407">Ion channel</keyword>
<feature type="coiled-coil region" evidence="8">
    <location>
        <begin position="989"/>
        <end position="1019"/>
    </location>
</feature>
<feature type="transmembrane region" description="Helical" evidence="9">
    <location>
        <begin position="671"/>
        <end position="693"/>
    </location>
</feature>
<evidence type="ECO:0000313" key="13">
    <source>
        <dbReference type="Proteomes" id="UP000694941"/>
    </source>
</evidence>
<keyword evidence="3 9" id="KW-0812">Transmembrane</keyword>
<dbReference type="RefSeq" id="XP_022255565.1">
    <property type="nucleotide sequence ID" value="XM_022399857.1"/>
</dbReference>
<keyword evidence="8" id="KW-0175">Coiled coil</keyword>
<feature type="domain" description="Ion transport" evidence="10">
    <location>
        <begin position="572"/>
        <end position="819"/>
    </location>
</feature>
<evidence type="ECO:0000256" key="7">
    <source>
        <dbReference type="ARBA" id="ARBA00023303"/>
    </source>
</evidence>
<dbReference type="Proteomes" id="UP000694941">
    <property type="component" value="Unplaced"/>
</dbReference>
<evidence type="ECO:0000256" key="6">
    <source>
        <dbReference type="ARBA" id="ARBA00023136"/>
    </source>
</evidence>
<evidence type="ECO:0000256" key="1">
    <source>
        <dbReference type="ARBA" id="ARBA00004141"/>
    </source>
</evidence>
<keyword evidence="2" id="KW-0813">Transport</keyword>
<evidence type="ECO:0000259" key="11">
    <source>
        <dbReference type="Pfam" id="PF18139"/>
    </source>
</evidence>
<feature type="transmembrane region" description="Helical" evidence="9">
    <location>
        <begin position="632"/>
        <end position="651"/>
    </location>
</feature>
<comment type="subcellular location">
    <subcellularLocation>
        <location evidence="1">Membrane</location>
        <topology evidence="1">Multi-pass membrane protein</topology>
    </subcellularLocation>
</comment>
<dbReference type="GeneID" id="111088811"/>
<evidence type="ECO:0000313" key="14">
    <source>
        <dbReference type="RefSeq" id="XP_022255565.1"/>
    </source>
</evidence>
<feature type="transmembrane region" description="Helical" evidence="9">
    <location>
        <begin position="565"/>
        <end position="585"/>
    </location>
</feature>
<organism evidence="13 14">
    <name type="scientific">Limulus polyphemus</name>
    <name type="common">Atlantic horseshoe crab</name>
    <dbReference type="NCBI Taxonomy" id="6850"/>
    <lineage>
        <taxon>Eukaryota</taxon>
        <taxon>Metazoa</taxon>
        <taxon>Ecdysozoa</taxon>
        <taxon>Arthropoda</taxon>
        <taxon>Chelicerata</taxon>
        <taxon>Merostomata</taxon>
        <taxon>Xiphosura</taxon>
        <taxon>Limulidae</taxon>
        <taxon>Limulus</taxon>
    </lineage>
</organism>
<dbReference type="InterPro" id="IPR005821">
    <property type="entry name" value="Ion_trans_dom"/>
</dbReference>
<dbReference type="InterPro" id="IPR041491">
    <property type="entry name" value="TRPM_SLOG"/>
</dbReference>
<proteinExistence type="predicted"/>
<dbReference type="PANTHER" id="PTHR13800:SF12">
    <property type="entry name" value="TRANSIENT RECEPTOR POTENTIAL CATION CHANNEL SUBFAMILY M MEMBER-LIKE 2"/>
    <property type="match status" value="1"/>
</dbReference>
<keyword evidence="6 9" id="KW-0472">Membrane</keyword>
<keyword evidence="5" id="KW-0406">Ion transport</keyword>
<evidence type="ECO:0000256" key="4">
    <source>
        <dbReference type="ARBA" id="ARBA00022989"/>
    </source>
</evidence>
<evidence type="ECO:0000256" key="3">
    <source>
        <dbReference type="ARBA" id="ARBA00022692"/>
    </source>
</evidence>
<keyword evidence="13" id="KW-1185">Reference proteome</keyword>
<dbReference type="Pfam" id="PF18139">
    <property type="entry name" value="LSDAT_euk"/>
    <property type="match status" value="1"/>
</dbReference>
<evidence type="ECO:0000256" key="5">
    <source>
        <dbReference type="ARBA" id="ARBA00023065"/>
    </source>
</evidence>
<dbReference type="Pfam" id="PF00520">
    <property type="entry name" value="Ion_trans"/>
    <property type="match status" value="1"/>
</dbReference>
<dbReference type="Gene3D" id="1.10.287.70">
    <property type="match status" value="1"/>
</dbReference>
<evidence type="ECO:0000259" key="12">
    <source>
        <dbReference type="Pfam" id="PF25508"/>
    </source>
</evidence>
<sequence>MSNSQRMTHAIRCIGIAKWGFVEGRNALINRNVHEPYTAMYKVNPVFKQGKPAALNPNHTHFLLIDDGFSQTFRGIEIFRTELEQRIAAPLYGPDPGLGIPVVLLLLEGGFDAISHVHMAITCRIPVVICAGTGRSADILAYAYNSSTENANGDRVVSDFHRTIIEKMLIEACEKTFQLQQQELKAKVSLILNCCRDENLITIFDIDSDEELDSAILVALMKGKGCSHRREQLQLALKWNRVDLASQLFTSQVFWPPGCLEDSMTEALVMDRVEFVKLLLLNGVVMKDYLTVGRLRHLYNACIFASIYYLLDYILMEKSKRNSHPRLLVFLRSVSPTVTDNVMLWDIHLLLRHLMRMHNWYYYSDKTKVVDHLPHVIGSAENFDKPFRELFLWAVFLQRKEMAVFLWKEAVDALNLALAATCIYWKISKAMSIHDDLLRSQLLSFKKTFEQIAIQHINQCYSMDRDKAVELIETSSTYWGGMSALDIALSANDLEFISTPCCQQSISQAWSGGLATSSSVKVNLALFNPFLIWTYLKFWNEKTTKKPPGFFAKARIFYTAPITKFFYYLYSYIGFLALFSYVILFEFHETAGFFELVLHVWALTLVLEEVREIVTYPSERKLHKLRDWFQEYFWNKVDAACIVLSLVGVLLRTTQQVIGSHYFLLQVDDVHLVMTISCALFYIRLFKCYMVSFHLGPKLVIIKRMLVEVVLFLLILLIFILSYGVASQALLKRNRQPFLGIFREVFYLPYWQLYGELNLDRLEDFYYDCSREKSDCSDSPHAWLVPVMLGVYMLLGNVLLVNLLIAVFSHVFEEVNKHSQEIWRYEMALIVAEYTRKPTLLPPFVILEHTYLVISWLCNKIRSRYCSKGLKDVWYHSSIMNTYAEHQSFFEKEGKAKFLKGRSSEETVVENLILKCQKKIDDIQNSVNETKHAILLGIVHPSMSSETAIGALPDDETSTTDQTKTYTSRWDLVRQTLRMGGFNKKSNFLADVKVNMAKMDQKLSVLEEVENRLSTLEHSVGDIIHHMKIMTSKFADIEKSLTNKHRN</sequence>
<evidence type="ECO:0000256" key="8">
    <source>
        <dbReference type="SAM" id="Coils"/>
    </source>
</evidence>
<keyword evidence="4 9" id="KW-1133">Transmembrane helix</keyword>
<dbReference type="InterPro" id="IPR050927">
    <property type="entry name" value="TRPM"/>
</dbReference>
<evidence type="ECO:0000256" key="9">
    <source>
        <dbReference type="SAM" id="Phobius"/>
    </source>
</evidence>
<evidence type="ECO:0000256" key="2">
    <source>
        <dbReference type="ARBA" id="ARBA00022448"/>
    </source>
</evidence>
<feature type="transmembrane region" description="Helical" evidence="9">
    <location>
        <begin position="783"/>
        <end position="808"/>
    </location>
</feature>